<evidence type="ECO:0000313" key="1">
    <source>
        <dbReference type="EMBL" id="KAL1515482.1"/>
    </source>
</evidence>
<protein>
    <submittedName>
        <fullName evidence="1">Uncharacterized protein</fullName>
    </submittedName>
</protein>
<organism evidence="1 2">
    <name type="scientific">Prymnesium parvum</name>
    <name type="common">Toxic golden alga</name>
    <dbReference type="NCBI Taxonomy" id="97485"/>
    <lineage>
        <taxon>Eukaryota</taxon>
        <taxon>Haptista</taxon>
        <taxon>Haptophyta</taxon>
        <taxon>Prymnesiophyceae</taxon>
        <taxon>Prymnesiales</taxon>
        <taxon>Prymnesiaceae</taxon>
        <taxon>Prymnesium</taxon>
    </lineage>
</organism>
<name>A0AB34J7J9_PRYPA</name>
<comment type="caution">
    <text evidence="1">The sequence shown here is derived from an EMBL/GenBank/DDBJ whole genome shotgun (WGS) entry which is preliminary data.</text>
</comment>
<dbReference type="Proteomes" id="UP001515480">
    <property type="component" value="Unassembled WGS sequence"/>
</dbReference>
<keyword evidence="2" id="KW-1185">Reference proteome</keyword>
<dbReference type="EMBL" id="JBGBPQ010000011">
    <property type="protein sequence ID" value="KAL1515482.1"/>
    <property type="molecule type" value="Genomic_DNA"/>
</dbReference>
<gene>
    <name evidence="1" type="ORF">AB1Y20_002106</name>
</gene>
<reference evidence="1 2" key="1">
    <citation type="journal article" date="2024" name="Science">
        <title>Giant polyketide synthase enzymes in the biosynthesis of giant marine polyether toxins.</title>
        <authorList>
            <person name="Fallon T.R."/>
            <person name="Shende V.V."/>
            <person name="Wierzbicki I.H."/>
            <person name="Pendleton A.L."/>
            <person name="Watervoot N.F."/>
            <person name="Auber R.P."/>
            <person name="Gonzalez D.J."/>
            <person name="Wisecaver J.H."/>
            <person name="Moore B.S."/>
        </authorList>
    </citation>
    <scope>NUCLEOTIDE SEQUENCE [LARGE SCALE GENOMIC DNA]</scope>
    <source>
        <strain evidence="1 2">12B1</strain>
    </source>
</reference>
<accession>A0AB34J7J9</accession>
<evidence type="ECO:0000313" key="2">
    <source>
        <dbReference type="Proteomes" id="UP001515480"/>
    </source>
</evidence>
<proteinExistence type="predicted"/>
<dbReference type="AlphaFoldDB" id="A0AB34J7J9"/>
<sequence>MTVICRTPGVSPSPLRLFCSSKRTARLLLLPHAPSCGRHVHPLLRRSITPPQPSFVLLQASESFCTPLTTTHPQPHAAISAFPRCATACTAEVTHPPTFFPCSVLAASRTSNIIVTSSKAFSASTLYHLFHFSLNASLSSDQT</sequence>